<dbReference type="InterPro" id="IPR051121">
    <property type="entry name" value="FAH"/>
</dbReference>
<dbReference type="GO" id="GO:0044281">
    <property type="term" value="P:small molecule metabolic process"/>
    <property type="evidence" value="ECO:0007669"/>
    <property type="project" value="UniProtKB-ARBA"/>
</dbReference>
<evidence type="ECO:0000256" key="1">
    <source>
        <dbReference type="ARBA" id="ARBA00010211"/>
    </source>
</evidence>
<dbReference type="STRING" id="1823756.A4H34_06365"/>
<evidence type="ECO:0000313" key="5">
    <source>
        <dbReference type="EMBL" id="OAP86733.1"/>
    </source>
</evidence>
<evidence type="ECO:0000259" key="4">
    <source>
        <dbReference type="Pfam" id="PF10370"/>
    </source>
</evidence>
<dbReference type="GO" id="GO:0016853">
    <property type="term" value="F:isomerase activity"/>
    <property type="evidence" value="ECO:0007669"/>
    <property type="project" value="UniProtKB-KW"/>
</dbReference>
<reference evidence="5 6" key="1">
    <citation type="submission" date="2016-04" db="EMBL/GenBank/DDBJ databases">
        <title>Peptidophaga gingivicola gen. nov., sp. nov., isolated from human subgingival plaque.</title>
        <authorList>
            <person name="Beall C.J."/>
            <person name="Mokrzan E.M."/>
            <person name="Griffen A.L."/>
            <person name="Leys E.J."/>
        </authorList>
    </citation>
    <scope>NUCLEOTIDE SEQUENCE [LARGE SCALE GENOMIC DNA]</scope>
    <source>
        <strain evidence="5 6">BA112</strain>
    </source>
</reference>
<evidence type="ECO:0000256" key="2">
    <source>
        <dbReference type="ARBA" id="ARBA00022723"/>
    </source>
</evidence>
<proteinExistence type="inferred from homology"/>
<dbReference type="InterPro" id="IPR011234">
    <property type="entry name" value="Fumarylacetoacetase-like_C"/>
</dbReference>
<evidence type="ECO:0000313" key="6">
    <source>
        <dbReference type="Proteomes" id="UP000078368"/>
    </source>
</evidence>
<dbReference type="InterPro" id="IPR036663">
    <property type="entry name" value="Fumarylacetoacetase_C_sf"/>
</dbReference>
<keyword evidence="2" id="KW-0479">Metal-binding</keyword>
<keyword evidence="6" id="KW-1185">Reference proteome</keyword>
<dbReference type="Pfam" id="PF10370">
    <property type="entry name" value="Rv2993c-like_N"/>
    <property type="match status" value="1"/>
</dbReference>
<dbReference type="PANTHER" id="PTHR42796">
    <property type="entry name" value="FUMARYLACETOACETATE HYDROLASE DOMAIN-CONTAINING PROTEIN 2A-RELATED"/>
    <property type="match status" value="1"/>
</dbReference>
<comment type="similarity">
    <text evidence="1">Belongs to the FAH family.</text>
</comment>
<organism evidence="5 6">
    <name type="scientific">Peptidiphaga gingivicola</name>
    <dbReference type="NCBI Taxonomy" id="2741497"/>
    <lineage>
        <taxon>Bacteria</taxon>
        <taxon>Bacillati</taxon>
        <taxon>Actinomycetota</taxon>
        <taxon>Actinomycetes</taxon>
        <taxon>Actinomycetales</taxon>
        <taxon>Actinomycetaceae</taxon>
        <taxon>Peptidiphaga</taxon>
    </lineage>
</organism>
<dbReference type="GO" id="GO:0046872">
    <property type="term" value="F:metal ion binding"/>
    <property type="evidence" value="ECO:0007669"/>
    <property type="project" value="UniProtKB-KW"/>
</dbReference>
<dbReference type="RefSeq" id="WP_009198956.1">
    <property type="nucleotide sequence ID" value="NZ_LVZK01000001.1"/>
</dbReference>
<comment type="caution">
    <text evidence="5">The sequence shown here is derived from an EMBL/GenBank/DDBJ whole genome shotgun (WGS) entry which is preliminary data.</text>
</comment>
<dbReference type="AlphaFoldDB" id="A0A179B654"/>
<sequence length="251" mass="26732">MKIARIGLDQGPRYAVVDEEGDELILLADDPLFGEGKPTGQRLRSEDVRLVSPMIPRSKVVGFGGSYPDGEPPASTDDLLVFLKPNTSVVGPDDPIVLPPHLPEVVHEVELAVVIGRVAKDVPPERAHEAILGYTVADDVTGVHANLAVAKGTDTFCPVGPYIETELDPSDLALASRIDGELSREGRTSQLAFSVPELVSHASKMFTLLPGDIVLTGSPGVRGVDPQIASGQTVEVECEGIGRLRNPVIRR</sequence>
<dbReference type="SUPFAM" id="SSF56529">
    <property type="entry name" value="FAH"/>
    <property type="match status" value="1"/>
</dbReference>
<dbReference type="PANTHER" id="PTHR42796:SF4">
    <property type="entry name" value="FUMARYLACETOACETATE HYDROLASE DOMAIN-CONTAINING PROTEIN 2A"/>
    <property type="match status" value="1"/>
</dbReference>
<dbReference type="InterPro" id="IPR018833">
    <property type="entry name" value="Rv2993c-like_N"/>
</dbReference>
<evidence type="ECO:0000259" key="3">
    <source>
        <dbReference type="Pfam" id="PF01557"/>
    </source>
</evidence>
<gene>
    <name evidence="5" type="ORF">A4H34_06365</name>
</gene>
<dbReference type="OrthoDB" id="9805307at2"/>
<keyword evidence="5" id="KW-0413">Isomerase</keyword>
<dbReference type="Gene3D" id="3.90.850.10">
    <property type="entry name" value="Fumarylacetoacetase-like, C-terminal domain"/>
    <property type="match status" value="1"/>
</dbReference>
<dbReference type="Pfam" id="PF01557">
    <property type="entry name" value="FAA_hydrolase"/>
    <property type="match status" value="1"/>
</dbReference>
<dbReference type="EMBL" id="LVZK01000001">
    <property type="protein sequence ID" value="OAP86733.1"/>
    <property type="molecule type" value="Genomic_DNA"/>
</dbReference>
<name>A0A179B654_9ACTO</name>
<protein>
    <submittedName>
        <fullName evidence="5">2-hydroxyhepta-2,4-diene-1,7-dioate isomerase</fullName>
    </submittedName>
</protein>
<feature type="domain" description="Rv2993c-like N-terminal" evidence="4">
    <location>
        <begin position="1"/>
        <end position="53"/>
    </location>
</feature>
<accession>A0A179B654</accession>
<dbReference type="Proteomes" id="UP000078368">
    <property type="component" value="Unassembled WGS sequence"/>
</dbReference>
<feature type="domain" description="Fumarylacetoacetase-like C-terminal" evidence="3">
    <location>
        <begin position="73"/>
        <end position="248"/>
    </location>
</feature>
<dbReference type="Gene3D" id="2.30.30.370">
    <property type="entry name" value="FAH"/>
    <property type="match status" value="1"/>
</dbReference>